<gene>
    <name evidence="1" type="ORF">MOP44_25630</name>
</gene>
<dbReference type="EMBL" id="CP093313">
    <property type="protein sequence ID" value="UWZ83926.1"/>
    <property type="molecule type" value="Genomic_DNA"/>
</dbReference>
<keyword evidence="2" id="KW-1185">Reference proteome</keyword>
<sequence length="375" mass="40950">MKNGRFLAVVLGAITIVLVVWGTLWPVKAAQGYAPDKHLVQSSGTPAAALQNLGADIRALNWGKAYNSLANKAQFTESDFMHDVTGAYPNLRTYSHLENFETRPTHESDSEADYQVKLHWATVVGDSVSTRNVRVVRNGGEWQVEWPVTKEAALPPQVIPVNYLRWDVIYRGAGDDWGSQDVDAPHVRIIDMHPVQRADGLVIMGELLNEDVVPAYVAVNATVMDKNKQAIATEGSFDKISHLLLPKAVTPFLIKFPDVQLSSVGSVNMQPFSQLIPASADPVIEIQNVKINPAPDASLTGSVVNQSGQIANIAHVLGTFYDKDGNIVWVADQYVDRALLPQTPVPFNIHIPEDLSRKIASQRTVVSTYSMGGAA</sequence>
<reference evidence="1" key="1">
    <citation type="submission" date="2021-04" db="EMBL/GenBank/DDBJ databases">
        <title>Phylogenetic analysis of Acidobacteriaceae.</title>
        <authorList>
            <person name="Qiu L."/>
            <person name="Zhang Q."/>
        </authorList>
    </citation>
    <scope>NUCLEOTIDE SEQUENCE</scope>
    <source>
        <strain evidence="1">DSM 25168</strain>
    </source>
</reference>
<evidence type="ECO:0000313" key="2">
    <source>
        <dbReference type="Proteomes" id="UP001059380"/>
    </source>
</evidence>
<dbReference type="KEGG" id="orp:MOP44_25630"/>
<dbReference type="AlphaFoldDB" id="A0A9J7BSP4"/>
<dbReference type="RefSeq" id="WP_260793430.1">
    <property type="nucleotide sequence ID" value="NZ_CP093313.1"/>
</dbReference>
<evidence type="ECO:0008006" key="3">
    <source>
        <dbReference type="Google" id="ProtNLM"/>
    </source>
</evidence>
<dbReference type="Proteomes" id="UP001059380">
    <property type="component" value="Chromosome"/>
</dbReference>
<protein>
    <recommendedName>
        <fullName evidence="3">NTF2-like N-terminal transpeptidase domain-containing protein</fullName>
    </recommendedName>
</protein>
<accession>A0A9J7BSP4</accession>
<proteinExistence type="predicted"/>
<evidence type="ECO:0000313" key="1">
    <source>
        <dbReference type="EMBL" id="UWZ83926.1"/>
    </source>
</evidence>
<organism evidence="1 2">
    <name type="scientific">Occallatibacter riparius</name>
    <dbReference type="NCBI Taxonomy" id="1002689"/>
    <lineage>
        <taxon>Bacteria</taxon>
        <taxon>Pseudomonadati</taxon>
        <taxon>Acidobacteriota</taxon>
        <taxon>Terriglobia</taxon>
        <taxon>Terriglobales</taxon>
        <taxon>Acidobacteriaceae</taxon>
        <taxon>Occallatibacter</taxon>
    </lineage>
</organism>
<name>A0A9J7BSP4_9BACT</name>